<dbReference type="InterPro" id="IPR011010">
    <property type="entry name" value="DNA_brk_join_enz"/>
</dbReference>
<dbReference type="Gene3D" id="1.10.443.10">
    <property type="entry name" value="Intergrase catalytic core"/>
    <property type="match status" value="1"/>
</dbReference>
<evidence type="ECO:0000313" key="3">
    <source>
        <dbReference type="EMBL" id="MFC7125580.1"/>
    </source>
</evidence>
<dbReference type="Proteomes" id="UP001596414">
    <property type="component" value="Unassembled WGS sequence"/>
</dbReference>
<dbReference type="PROSITE" id="PS51898">
    <property type="entry name" value="TYR_RECOMBINASE"/>
    <property type="match status" value="1"/>
</dbReference>
<gene>
    <name evidence="3" type="ORF">ACFQJ7_05945</name>
</gene>
<sequence length="167" mass="19463">MKIPSLVNTALDAALRPVEVENSSVDWLRLDINELYVPKENSAKGRENWKVALRPETSRLNEAWMEQRAALPKYDNRHEIWLNQKGNPYDKKTLNDLLRRLLEKTEINTENRDLSWYSIRHSTGTYIVEDGNLGQANSQLRHESLESTLRYDHSPTDSRSETLDDIE</sequence>
<dbReference type="AlphaFoldDB" id="A0ABD5X347"/>
<dbReference type="CDD" id="cd00397">
    <property type="entry name" value="DNA_BRE_C"/>
    <property type="match status" value="1"/>
</dbReference>
<dbReference type="InterPro" id="IPR002104">
    <property type="entry name" value="Integrase_catalytic"/>
</dbReference>
<comment type="caution">
    <text evidence="3">The sequence shown here is derived from an EMBL/GenBank/DDBJ whole genome shotgun (WGS) entry which is preliminary data.</text>
</comment>
<dbReference type="Pfam" id="PF00589">
    <property type="entry name" value="Phage_integrase"/>
    <property type="match status" value="1"/>
</dbReference>
<evidence type="ECO:0000313" key="4">
    <source>
        <dbReference type="Proteomes" id="UP001596414"/>
    </source>
</evidence>
<reference evidence="3 4" key="1">
    <citation type="journal article" date="2014" name="Int. J. Syst. Evol. Microbiol.">
        <title>Complete genome sequence of Corynebacterium casei LMG S-19264T (=DSM 44701T), isolated from a smear-ripened cheese.</title>
        <authorList>
            <consortium name="US DOE Joint Genome Institute (JGI-PGF)"/>
            <person name="Walter F."/>
            <person name="Albersmeier A."/>
            <person name="Kalinowski J."/>
            <person name="Ruckert C."/>
        </authorList>
    </citation>
    <scope>NUCLEOTIDE SEQUENCE [LARGE SCALE GENOMIC DNA]</scope>
    <source>
        <strain evidence="3 4">CGMCC 4.7215</strain>
    </source>
</reference>
<proteinExistence type="predicted"/>
<dbReference type="InterPro" id="IPR013762">
    <property type="entry name" value="Integrase-like_cat_sf"/>
</dbReference>
<evidence type="ECO:0000256" key="1">
    <source>
        <dbReference type="ARBA" id="ARBA00023172"/>
    </source>
</evidence>
<dbReference type="EMBL" id="JBHSZQ010000007">
    <property type="protein sequence ID" value="MFC7125580.1"/>
    <property type="molecule type" value="Genomic_DNA"/>
</dbReference>
<dbReference type="SUPFAM" id="SSF56349">
    <property type="entry name" value="DNA breaking-rejoining enzymes"/>
    <property type="match status" value="1"/>
</dbReference>
<name>A0ABD5X347_9EURY</name>
<dbReference type="GO" id="GO:0006310">
    <property type="term" value="P:DNA recombination"/>
    <property type="evidence" value="ECO:0007669"/>
    <property type="project" value="UniProtKB-KW"/>
</dbReference>
<organism evidence="3 4">
    <name type="scientific">Halovenus rubra</name>
    <dbReference type="NCBI Taxonomy" id="869890"/>
    <lineage>
        <taxon>Archaea</taxon>
        <taxon>Methanobacteriati</taxon>
        <taxon>Methanobacteriota</taxon>
        <taxon>Stenosarchaea group</taxon>
        <taxon>Halobacteria</taxon>
        <taxon>Halobacteriales</taxon>
        <taxon>Haloarculaceae</taxon>
        <taxon>Halovenus</taxon>
    </lineage>
</organism>
<evidence type="ECO:0000259" key="2">
    <source>
        <dbReference type="PROSITE" id="PS51898"/>
    </source>
</evidence>
<dbReference type="RefSeq" id="WP_267638577.1">
    <property type="nucleotide sequence ID" value="NZ_JAODIY010000016.1"/>
</dbReference>
<accession>A0ABD5X347</accession>
<feature type="domain" description="Tyr recombinase" evidence="2">
    <location>
        <begin position="1"/>
        <end position="164"/>
    </location>
</feature>
<keyword evidence="1" id="KW-0233">DNA recombination</keyword>
<protein>
    <submittedName>
        <fullName evidence="3">Tyrosine-type recombinase/integrase</fullName>
    </submittedName>
</protein>